<sequence length="106" mass="12019">MLILGVRNRKTRQVLLRESDLTLEEAANLETAIERLEIEMKHVAESEQQNSVMVAVHNEQKGHPKGTRSQSSKDISGRLGMCAYCGSNRHSKDQRKYKTNKFNCCG</sequence>
<keyword evidence="3" id="KW-1185">Reference proteome</keyword>
<evidence type="ECO:0000256" key="1">
    <source>
        <dbReference type="SAM" id="Coils"/>
    </source>
</evidence>
<name>A0ABD6EIF2_9BILA</name>
<comment type="caution">
    <text evidence="2">The sequence shown here is derived from an EMBL/GenBank/DDBJ whole genome shotgun (WGS) entry which is preliminary data.</text>
</comment>
<feature type="coiled-coil region" evidence="1">
    <location>
        <begin position="19"/>
        <end position="46"/>
    </location>
</feature>
<organism evidence="2 3">
    <name type="scientific">Gnathostoma spinigerum</name>
    <dbReference type="NCBI Taxonomy" id="75299"/>
    <lineage>
        <taxon>Eukaryota</taxon>
        <taxon>Metazoa</taxon>
        <taxon>Ecdysozoa</taxon>
        <taxon>Nematoda</taxon>
        <taxon>Chromadorea</taxon>
        <taxon>Rhabditida</taxon>
        <taxon>Spirurina</taxon>
        <taxon>Gnathostomatomorpha</taxon>
        <taxon>Gnathostomatoidea</taxon>
        <taxon>Gnathostomatidae</taxon>
        <taxon>Gnathostoma</taxon>
    </lineage>
</organism>
<keyword evidence="1" id="KW-0175">Coiled coil</keyword>
<evidence type="ECO:0000313" key="2">
    <source>
        <dbReference type="EMBL" id="MFH4977119.1"/>
    </source>
</evidence>
<dbReference type="Proteomes" id="UP001608902">
    <property type="component" value="Unassembled WGS sequence"/>
</dbReference>
<gene>
    <name evidence="2" type="ORF">AB6A40_003828</name>
</gene>
<proteinExistence type="predicted"/>
<protein>
    <submittedName>
        <fullName evidence="2">Uncharacterized protein</fullName>
    </submittedName>
</protein>
<dbReference type="AlphaFoldDB" id="A0ABD6EIF2"/>
<dbReference type="EMBL" id="JBGFUD010002070">
    <property type="protein sequence ID" value="MFH4977119.1"/>
    <property type="molecule type" value="Genomic_DNA"/>
</dbReference>
<accession>A0ABD6EIF2</accession>
<evidence type="ECO:0000313" key="3">
    <source>
        <dbReference type="Proteomes" id="UP001608902"/>
    </source>
</evidence>
<reference evidence="2 3" key="1">
    <citation type="submission" date="2024-08" db="EMBL/GenBank/DDBJ databases">
        <title>Gnathostoma spinigerum genome.</title>
        <authorList>
            <person name="Gonzalez-Bertolin B."/>
            <person name="Monzon S."/>
            <person name="Zaballos A."/>
            <person name="Jimenez P."/>
            <person name="Dekumyoy P."/>
            <person name="Varona S."/>
            <person name="Cuesta I."/>
            <person name="Sumanam S."/>
            <person name="Adisakwattana P."/>
            <person name="Gasser R.B."/>
            <person name="Hernandez-Gonzalez A."/>
            <person name="Young N.D."/>
            <person name="Perteguer M.J."/>
        </authorList>
    </citation>
    <scope>NUCLEOTIDE SEQUENCE [LARGE SCALE GENOMIC DNA]</scope>
    <source>
        <strain evidence="2">AL3</strain>
        <tissue evidence="2">Liver</tissue>
    </source>
</reference>